<keyword evidence="1" id="KW-0812">Transmembrane</keyword>
<dbReference type="OrthoDB" id="3346544at2759"/>
<dbReference type="EMBL" id="QPFP01000006">
    <property type="protein sequence ID" value="TEB36186.1"/>
    <property type="molecule type" value="Genomic_DNA"/>
</dbReference>
<evidence type="ECO:0000256" key="1">
    <source>
        <dbReference type="SAM" id="Phobius"/>
    </source>
</evidence>
<feature type="transmembrane region" description="Helical" evidence="1">
    <location>
        <begin position="117"/>
        <end position="136"/>
    </location>
</feature>
<feature type="transmembrane region" description="Helical" evidence="1">
    <location>
        <begin position="28"/>
        <end position="53"/>
    </location>
</feature>
<keyword evidence="3" id="KW-1185">Reference proteome</keyword>
<evidence type="ECO:0000313" key="2">
    <source>
        <dbReference type="EMBL" id="TEB36186.1"/>
    </source>
</evidence>
<feature type="transmembrane region" description="Helical" evidence="1">
    <location>
        <begin position="259"/>
        <end position="279"/>
    </location>
</feature>
<organism evidence="2 3">
    <name type="scientific">Coprinellus micaceus</name>
    <name type="common">Glistening ink-cap mushroom</name>
    <name type="synonym">Coprinus micaceus</name>
    <dbReference type="NCBI Taxonomy" id="71717"/>
    <lineage>
        <taxon>Eukaryota</taxon>
        <taxon>Fungi</taxon>
        <taxon>Dikarya</taxon>
        <taxon>Basidiomycota</taxon>
        <taxon>Agaricomycotina</taxon>
        <taxon>Agaricomycetes</taxon>
        <taxon>Agaricomycetidae</taxon>
        <taxon>Agaricales</taxon>
        <taxon>Agaricineae</taxon>
        <taxon>Psathyrellaceae</taxon>
        <taxon>Coprinellus</taxon>
    </lineage>
</organism>
<gene>
    <name evidence="2" type="ORF">FA13DRAFT_1235401</name>
</gene>
<name>A0A4Y7TPU9_COPMI</name>
<reference evidence="2 3" key="1">
    <citation type="journal article" date="2019" name="Nat. Ecol. Evol.">
        <title>Megaphylogeny resolves global patterns of mushroom evolution.</title>
        <authorList>
            <person name="Varga T."/>
            <person name="Krizsan K."/>
            <person name="Foldi C."/>
            <person name="Dima B."/>
            <person name="Sanchez-Garcia M."/>
            <person name="Sanchez-Ramirez S."/>
            <person name="Szollosi G.J."/>
            <person name="Szarkandi J.G."/>
            <person name="Papp V."/>
            <person name="Albert L."/>
            <person name="Andreopoulos W."/>
            <person name="Angelini C."/>
            <person name="Antonin V."/>
            <person name="Barry K.W."/>
            <person name="Bougher N.L."/>
            <person name="Buchanan P."/>
            <person name="Buyck B."/>
            <person name="Bense V."/>
            <person name="Catcheside P."/>
            <person name="Chovatia M."/>
            <person name="Cooper J."/>
            <person name="Damon W."/>
            <person name="Desjardin D."/>
            <person name="Finy P."/>
            <person name="Geml J."/>
            <person name="Haridas S."/>
            <person name="Hughes K."/>
            <person name="Justo A."/>
            <person name="Karasinski D."/>
            <person name="Kautmanova I."/>
            <person name="Kiss B."/>
            <person name="Kocsube S."/>
            <person name="Kotiranta H."/>
            <person name="LaButti K.M."/>
            <person name="Lechner B.E."/>
            <person name="Liimatainen K."/>
            <person name="Lipzen A."/>
            <person name="Lukacs Z."/>
            <person name="Mihaltcheva S."/>
            <person name="Morgado L.N."/>
            <person name="Niskanen T."/>
            <person name="Noordeloos M.E."/>
            <person name="Ohm R.A."/>
            <person name="Ortiz-Santana B."/>
            <person name="Ovrebo C."/>
            <person name="Racz N."/>
            <person name="Riley R."/>
            <person name="Savchenko A."/>
            <person name="Shiryaev A."/>
            <person name="Soop K."/>
            <person name="Spirin V."/>
            <person name="Szebenyi C."/>
            <person name="Tomsovsky M."/>
            <person name="Tulloss R.E."/>
            <person name="Uehling J."/>
            <person name="Grigoriev I.V."/>
            <person name="Vagvolgyi C."/>
            <person name="Papp T."/>
            <person name="Martin F.M."/>
            <person name="Miettinen O."/>
            <person name="Hibbett D.S."/>
            <person name="Nagy L.G."/>
        </authorList>
    </citation>
    <scope>NUCLEOTIDE SEQUENCE [LARGE SCALE GENOMIC DNA]</scope>
    <source>
        <strain evidence="2 3">FP101781</strain>
    </source>
</reference>
<feature type="transmembrane region" description="Helical" evidence="1">
    <location>
        <begin position="148"/>
        <end position="170"/>
    </location>
</feature>
<accession>A0A4Y7TPU9</accession>
<protein>
    <submittedName>
        <fullName evidence="2">Uncharacterized protein</fullName>
    </submittedName>
</protein>
<proteinExistence type="predicted"/>
<evidence type="ECO:0000313" key="3">
    <source>
        <dbReference type="Proteomes" id="UP000298030"/>
    </source>
</evidence>
<feature type="transmembrane region" description="Helical" evidence="1">
    <location>
        <begin position="225"/>
        <end position="253"/>
    </location>
</feature>
<dbReference type="Proteomes" id="UP000298030">
    <property type="component" value="Unassembled WGS sequence"/>
</dbReference>
<feature type="transmembrane region" description="Helical" evidence="1">
    <location>
        <begin position="186"/>
        <end position="204"/>
    </location>
</feature>
<sequence length="317" mass="36246">MGTLVTLPNGSRVLVDAGRDRREQVCMLIGFFVESFLYGIYVILFSGVIYLTLKRRRNQRGRGAKIVFAFVSLLMFLITSTFTGINVYRFVESYALVKAPLDTPIYFFRDFKRWENYAYVVCSSLLIWIADVLVIYRCYVVWERNWRVIAVPVILLLVSISTNAVNIYWFQSPALPFQAVKPLLDFVYPGHLAQNILTTALIAYKMWKQHRESQASGLRPAFTTALLSVIWIIVGSALIYTLELTTLVVLYFMHHPAEVILQAAIVPSIGIVIILPGWIHETELKDDDGSRRSSFVGLVQREMDYIERTSRAVRGTL</sequence>
<keyword evidence="1" id="KW-0472">Membrane</keyword>
<dbReference type="AlphaFoldDB" id="A0A4Y7TPU9"/>
<comment type="caution">
    <text evidence="2">The sequence shown here is derived from an EMBL/GenBank/DDBJ whole genome shotgun (WGS) entry which is preliminary data.</text>
</comment>
<feature type="transmembrane region" description="Helical" evidence="1">
    <location>
        <begin position="65"/>
        <end position="88"/>
    </location>
</feature>
<keyword evidence="1" id="KW-1133">Transmembrane helix</keyword>